<dbReference type="RefSeq" id="YP_009807159.1">
    <property type="nucleotide sequence ID" value="NC_048021.1"/>
</dbReference>
<evidence type="ECO:0000313" key="1">
    <source>
        <dbReference type="EMBL" id="AXH70432.1"/>
    </source>
</evidence>
<reference evidence="2" key="1">
    <citation type="submission" date="2018-07" db="EMBL/GenBank/DDBJ databases">
        <authorList>
            <person name="Quirk P.G."/>
            <person name="Krulwich T.A."/>
        </authorList>
    </citation>
    <scope>NUCLEOTIDE SEQUENCE [LARGE SCALE GENOMIC DNA]</scope>
</reference>
<organism evidence="1 2">
    <name type="scientific">Gordonia phage Daredevil</name>
    <dbReference type="NCBI Taxonomy" id="2283286"/>
    <lineage>
        <taxon>Viruses</taxon>
        <taxon>Duplodnaviria</taxon>
        <taxon>Heunggongvirae</taxon>
        <taxon>Uroviricota</taxon>
        <taxon>Caudoviricetes</taxon>
        <taxon>Daredevilvirus</taxon>
        <taxon>Daredevilvirus daredevil</taxon>
    </lineage>
</organism>
<evidence type="ECO:0000313" key="2">
    <source>
        <dbReference type="Proteomes" id="UP000257597"/>
    </source>
</evidence>
<sequence>MTAAPTGLNVEEARQRLNDLVFNQLDMHTVLDVIVEHKRALDEIEQLRLSSRSRALDYEDTVQHLTRKLDEIADISRSARGMDSYGRGVQLSRIAELATV</sequence>
<dbReference type="GeneID" id="54998035"/>
<gene>
    <name evidence="1" type="primary">45</name>
    <name evidence="1" type="ORF">SEA_DAREDEVIL_45</name>
</gene>
<keyword evidence="2" id="KW-1185">Reference proteome</keyword>
<dbReference type="KEGG" id="vg:54998035"/>
<name>A0A345MIQ1_9CAUD</name>
<accession>A0A345MIQ1</accession>
<dbReference type="Proteomes" id="UP000257597">
    <property type="component" value="Segment"/>
</dbReference>
<protein>
    <submittedName>
        <fullName evidence="1">Uncharacterized protein</fullName>
    </submittedName>
</protein>
<dbReference type="EMBL" id="MH590603">
    <property type="protein sequence ID" value="AXH70432.1"/>
    <property type="molecule type" value="Genomic_DNA"/>
</dbReference>
<proteinExistence type="predicted"/>